<dbReference type="GO" id="GO:0008289">
    <property type="term" value="F:lipid binding"/>
    <property type="evidence" value="ECO:0007669"/>
    <property type="project" value="InterPro"/>
</dbReference>
<reference evidence="7" key="1">
    <citation type="journal article" date="2008" name="Nat. Genet.">
        <title>The Pristionchus pacificus genome provides a unique perspective on nematode lifestyle and parasitism.</title>
        <authorList>
            <person name="Dieterich C."/>
            <person name="Clifton S.W."/>
            <person name="Schuster L.N."/>
            <person name="Chinwalla A."/>
            <person name="Delehaunty K."/>
            <person name="Dinkelacker I."/>
            <person name="Fulton L."/>
            <person name="Fulton R."/>
            <person name="Godfrey J."/>
            <person name="Minx P."/>
            <person name="Mitreva M."/>
            <person name="Roeseler W."/>
            <person name="Tian H."/>
            <person name="Witte H."/>
            <person name="Yang S.P."/>
            <person name="Wilson R.K."/>
            <person name="Sommer R.J."/>
        </authorList>
    </citation>
    <scope>NUCLEOTIDE SEQUENCE [LARGE SCALE GENOMIC DNA]</scope>
    <source>
        <strain evidence="7">PS312</strain>
    </source>
</reference>
<dbReference type="SUPFAM" id="SSF55961">
    <property type="entry name" value="Bet v1-like"/>
    <property type="match status" value="1"/>
</dbReference>
<reference evidence="6" key="2">
    <citation type="submission" date="2022-06" db="UniProtKB">
        <authorList>
            <consortium name="EnsemblMetazoa"/>
        </authorList>
    </citation>
    <scope>IDENTIFICATION</scope>
    <source>
        <strain evidence="6">PS312</strain>
    </source>
</reference>
<protein>
    <submittedName>
        <fullName evidence="6">Pleckstrin homology domain containing protein</fullName>
    </submittedName>
</protein>
<dbReference type="SMART" id="SM00234">
    <property type="entry name" value="START"/>
    <property type="match status" value="1"/>
</dbReference>
<dbReference type="InterPro" id="IPR004988">
    <property type="entry name" value="DUF273"/>
</dbReference>
<keyword evidence="5" id="KW-1133">Transmembrane helix</keyword>
<keyword evidence="5" id="KW-0472">Membrane</keyword>
<dbReference type="InterPro" id="IPR001849">
    <property type="entry name" value="PH_domain"/>
</dbReference>
<keyword evidence="7" id="KW-1185">Reference proteome</keyword>
<feature type="region of interest" description="Disordered" evidence="4">
    <location>
        <begin position="795"/>
        <end position="824"/>
    </location>
</feature>
<comment type="subcellular location">
    <subcellularLocation>
        <location evidence="1">Endoplasmic reticulum</location>
    </subcellularLocation>
</comment>
<dbReference type="SUPFAM" id="SSF50729">
    <property type="entry name" value="PH domain-like"/>
    <property type="match status" value="1"/>
</dbReference>
<dbReference type="PROSITE" id="PS50848">
    <property type="entry name" value="START"/>
    <property type="match status" value="1"/>
</dbReference>
<accession>A0A8R1U326</accession>
<feature type="region of interest" description="Disordered" evidence="4">
    <location>
        <begin position="284"/>
        <end position="315"/>
    </location>
</feature>
<feature type="compositionally biased region" description="Low complexity" evidence="4">
    <location>
        <begin position="800"/>
        <end position="810"/>
    </location>
</feature>
<gene>
    <name evidence="6" type="primary">WBGene00090932</name>
</gene>
<dbReference type="InterPro" id="IPR023393">
    <property type="entry name" value="START-like_dom_sf"/>
</dbReference>
<dbReference type="PANTHER" id="PTHR31562:SF2">
    <property type="entry name" value="NUCLEOTIDE-DIPHOSPHO-SUGAR TRANSFERASE"/>
    <property type="match status" value="1"/>
</dbReference>
<keyword evidence="3" id="KW-0175">Coiled coil</keyword>
<dbReference type="Pfam" id="PF01852">
    <property type="entry name" value="START"/>
    <property type="match status" value="1"/>
</dbReference>
<dbReference type="Proteomes" id="UP000005239">
    <property type="component" value="Unassembled WGS sequence"/>
</dbReference>
<keyword evidence="2" id="KW-0256">Endoplasmic reticulum</keyword>
<feature type="coiled-coil region" evidence="3">
    <location>
        <begin position="1212"/>
        <end position="1239"/>
    </location>
</feature>
<dbReference type="GO" id="GO:0005783">
    <property type="term" value="C:endoplasmic reticulum"/>
    <property type="evidence" value="ECO:0007669"/>
    <property type="project" value="UniProtKB-SubCell"/>
</dbReference>
<organism evidence="6 7">
    <name type="scientific">Pristionchus pacificus</name>
    <name type="common">Parasitic nematode worm</name>
    <dbReference type="NCBI Taxonomy" id="54126"/>
    <lineage>
        <taxon>Eukaryota</taxon>
        <taxon>Metazoa</taxon>
        <taxon>Ecdysozoa</taxon>
        <taxon>Nematoda</taxon>
        <taxon>Chromadorea</taxon>
        <taxon>Rhabditida</taxon>
        <taxon>Rhabditina</taxon>
        <taxon>Diplogasteromorpha</taxon>
        <taxon>Diplogasteroidea</taxon>
        <taxon>Neodiplogasteridae</taxon>
        <taxon>Pristionchus</taxon>
    </lineage>
</organism>
<dbReference type="InterPro" id="IPR011993">
    <property type="entry name" value="PH-like_dom_sf"/>
</dbReference>
<evidence type="ECO:0000313" key="7">
    <source>
        <dbReference type="Proteomes" id="UP000005239"/>
    </source>
</evidence>
<evidence type="ECO:0000256" key="4">
    <source>
        <dbReference type="SAM" id="MobiDB-lite"/>
    </source>
</evidence>
<feature type="transmembrane region" description="Helical" evidence="5">
    <location>
        <begin position="54"/>
        <end position="74"/>
    </location>
</feature>
<dbReference type="Gene3D" id="2.30.29.30">
    <property type="entry name" value="Pleckstrin-homology domain (PH domain)/Phosphotyrosine-binding domain (PTB)"/>
    <property type="match status" value="1"/>
</dbReference>
<evidence type="ECO:0000256" key="2">
    <source>
        <dbReference type="ARBA" id="ARBA00022824"/>
    </source>
</evidence>
<feature type="region of interest" description="Disordered" evidence="4">
    <location>
        <begin position="409"/>
        <end position="511"/>
    </location>
</feature>
<dbReference type="Gene3D" id="3.30.530.20">
    <property type="match status" value="1"/>
</dbReference>
<sequence length="1242" mass="139042">NQSKLSRTKRGFGCDQTETARKSSNNRHGRKTDLVGHPSRSHVSVDARSPLPSLFITSLFSAEIAVIIASLVLFTGEFTGVACIDCMSQLAGSSPRNAIWPLASDLPRLSRHFHLSSPAPLTRRVVSFDALPVSSSTLTPPERRRRNHTQEGYLTPVEAVPPTVSSSIVSMTPATGSADEGHGKRSIGGVLYKWTNYVSGWQPRYFEVSKISNGSLSYYKSKAERTAGCRGSISLKSARIELTDDFSKCEFSVRVNDDIVWYLKADSPLYRERWHRRLTAHADSDYSSKGHSRTPSVASSTMSSGQTLHSASGDGQREALISERLLELGAYRELCAAQMAEIEKELEATQPLQLSSSSSAPPISRAKLLTLKATHIAMLSNVDRILQLTAEQTEMVQVHARPPAGLAATAAAAAGTKEENGAPATSPTFTTAPLPSPAHSNGLMSDDDECWHDADEESDERLTAGRSEEKEDSPPAAASPPAQLQQLQQSRGSQESNDDEEKENQQQTVDRHLPFGCFDRVAFSDDHSLAEEVHKLTESQLDYALNGANDTAMWTLFASDGEMKMYKREIEQDGLPVDPLKALHSVKGVSALEFTHYFFDAQYKMGWDHTLEGMRVVERISADLVVMHQKHKTVWPAAPRESLFWSHIRRVDDRKSEGAHDCYVVCNKDVQRKDVPLGSSSAVRVGLTVSMICETFVDNPNDLPLTQLPRSAFTCKVIYVSSVHPGGWVPTSALRHVYKREYPKFLRTFTTFVHEKVSIGYVKRRKEPCQTKFCQYLACNIASLMFQQHASWRPGADGHSTTTVGRSTVGSIGGEEEEEESGLYGEYDPLRREEQGIRPGSAPSKIDEERKRMRRMRRRRATCCLAGVIGLLVTAIVLFEELHYGLGFTWWMTRYSEVVRLPITVERSEGAPSIAIVIVLKDSTHDDQYALASSTVHCYAAAHAYRLQVVNAAANASWAAVCPQPDFMFHRHCVLRHLLDTIDEEWVLFLDADVGVINPNHLIEEYLPTNHSTHVVFYDRIMNHEVMAGSYLVKYGSLGGNSEFSRRLLKHWADAVFSLPVSFHGTDNGAIHNVLLEFALPDLREGRERCEQLWRQSKDFPSLDDYVVCTRALMASRSMEGIEIRNKTHAQRWSRDGWLTNSVWSRRDFMLHGWQKKRLDVLGFARWHSPLAHAPGAELALDRDATDERVAALCRAAGRNAAAEWAYKDSFMADDEDVKRRLEKEIERQEETYREKVDRMKL</sequence>
<dbReference type="InterPro" id="IPR002913">
    <property type="entry name" value="START_lipid-bd_dom"/>
</dbReference>
<accession>A0A2A6BTD4</accession>
<dbReference type="InterPro" id="IPR029044">
    <property type="entry name" value="Nucleotide-diphossugar_trans"/>
</dbReference>
<feature type="compositionally biased region" description="Low complexity" evidence="4">
    <location>
        <begin position="474"/>
        <end position="490"/>
    </location>
</feature>
<evidence type="ECO:0000256" key="1">
    <source>
        <dbReference type="ARBA" id="ARBA00004240"/>
    </source>
</evidence>
<evidence type="ECO:0000256" key="5">
    <source>
        <dbReference type="SAM" id="Phobius"/>
    </source>
</evidence>
<proteinExistence type="predicted"/>
<dbReference type="Gene3D" id="3.90.550.10">
    <property type="entry name" value="Spore Coat Polysaccharide Biosynthesis Protein SpsA, Chain A"/>
    <property type="match status" value="1"/>
</dbReference>
<dbReference type="Pfam" id="PF03314">
    <property type="entry name" value="DUF273"/>
    <property type="match status" value="1"/>
</dbReference>
<feature type="compositionally biased region" description="Low complexity" evidence="4">
    <location>
        <begin position="422"/>
        <end position="433"/>
    </location>
</feature>
<feature type="compositionally biased region" description="Acidic residues" evidence="4">
    <location>
        <begin position="445"/>
        <end position="459"/>
    </location>
</feature>
<dbReference type="PROSITE" id="PS50003">
    <property type="entry name" value="PH_DOMAIN"/>
    <property type="match status" value="1"/>
</dbReference>
<evidence type="ECO:0000256" key="3">
    <source>
        <dbReference type="SAM" id="Coils"/>
    </source>
</evidence>
<dbReference type="EnsemblMetazoa" id="PPA01378.1">
    <property type="protein sequence ID" value="PPA01378.1"/>
    <property type="gene ID" value="WBGene00090932"/>
</dbReference>
<dbReference type="AlphaFoldDB" id="A0A2A6BTD4"/>
<feature type="region of interest" description="Disordered" evidence="4">
    <location>
        <begin position="1"/>
        <end position="42"/>
    </location>
</feature>
<name>A0A2A6BTD4_PRIPA</name>
<dbReference type="PANTHER" id="PTHR31562">
    <property type="entry name" value="PROTEIN CBG18972"/>
    <property type="match status" value="1"/>
</dbReference>
<dbReference type="Pfam" id="PF00169">
    <property type="entry name" value="PH"/>
    <property type="match status" value="1"/>
</dbReference>
<keyword evidence="5" id="KW-0812">Transmembrane</keyword>
<feature type="compositionally biased region" description="Basic and acidic residues" evidence="4">
    <location>
        <begin position="460"/>
        <end position="473"/>
    </location>
</feature>
<evidence type="ECO:0000313" key="6">
    <source>
        <dbReference type="EnsemblMetazoa" id="PPA01378.1"/>
    </source>
</evidence>
<feature type="compositionally biased region" description="Polar residues" evidence="4">
    <location>
        <begin position="289"/>
        <end position="310"/>
    </location>
</feature>
<dbReference type="SMART" id="SM00233">
    <property type="entry name" value="PH"/>
    <property type="match status" value="1"/>
</dbReference>
<feature type="compositionally biased region" description="Basic residues" evidence="4">
    <location>
        <begin position="1"/>
        <end position="10"/>
    </location>
</feature>